<dbReference type="SUPFAM" id="SSF53756">
    <property type="entry name" value="UDP-Glycosyltransferase/glycogen phosphorylase"/>
    <property type="match status" value="1"/>
</dbReference>
<dbReference type="PROSITE" id="PS50005">
    <property type="entry name" value="TPR"/>
    <property type="match status" value="4"/>
</dbReference>
<dbReference type="InterPro" id="IPR052943">
    <property type="entry name" value="TMTC_O-mannosyl-trnsfr"/>
</dbReference>
<dbReference type="STRING" id="887062.HGR_12582"/>
<dbReference type="AlphaFoldDB" id="F3KVM9"/>
<dbReference type="InterPro" id="IPR002201">
    <property type="entry name" value="Glyco_trans_9"/>
</dbReference>
<evidence type="ECO:0000313" key="3">
    <source>
        <dbReference type="Proteomes" id="UP000016368"/>
    </source>
</evidence>
<dbReference type="SUPFAM" id="SSF48452">
    <property type="entry name" value="TPR-like"/>
    <property type="match status" value="1"/>
</dbReference>
<dbReference type="eggNOG" id="COG0457">
    <property type="taxonomic scope" value="Bacteria"/>
</dbReference>
<feature type="repeat" description="TPR" evidence="1">
    <location>
        <begin position="80"/>
        <end position="113"/>
    </location>
</feature>
<organism evidence="2 3">
    <name type="scientific">Hylemonella gracilis ATCC 19624</name>
    <dbReference type="NCBI Taxonomy" id="887062"/>
    <lineage>
        <taxon>Bacteria</taxon>
        <taxon>Pseudomonadati</taxon>
        <taxon>Pseudomonadota</taxon>
        <taxon>Betaproteobacteria</taxon>
        <taxon>Burkholderiales</taxon>
        <taxon>Comamonadaceae</taxon>
        <taxon>Hylemonella</taxon>
    </lineage>
</organism>
<dbReference type="eggNOG" id="COG0859">
    <property type="taxonomic scope" value="Bacteria"/>
</dbReference>
<proteinExistence type="predicted"/>
<gene>
    <name evidence="2" type="ORF">HGR_12582</name>
</gene>
<dbReference type="PANTHER" id="PTHR44809">
    <property type="match status" value="1"/>
</dbReference>
<name>F3KVM9_9BURK</name>
<dbReference type="InterPro" id="IPR011990">
    <property type="entry name" value="TPR-like_helical_dom_sf"/>
</dbReference>
<keyword evidence="1" id="KW-0802">TPR repeat</keyword>
<sequence length="474" mass="51672">MVSPRATPAETLEQLFTQGNQYLAAGDMAAAATAYRAALAIDPTQAALHGNLALALDEAGDAQAADHHYRQALALEPEQAQLWINHGVLLLQGKRLAEAEAALRQALALAPQDASALSNLGVLLAQQYRDEEAETTMRTALRLHPTYRNAAYNLGYLLLRQGRLEEGWLRLEQRDRHGALAERLARQLPCPRWQGEPLQGRSLLIALEAGHGDMVHFCRYAALAKAAGARRVTVLCHPALVSLFATLDGCDQALPFDQELPGCGNGLPPDFDYWVPPLSLPYLFTTRPDTIPATLPYLHADPARVVRWAPRLAAPTGVLKVGLVWKGNPNFENDTERSLPSLATLASLGQIPGVVFYSLQKGAGEDDAKAPPTGLALTPLGGELQDFADTAAVITQLDLVITVDTAVAHLAGALNKPCWVLLPWYLPDWRWFQDRDDSPWYPGVVRLFRQPAMGDWPSVVTRLEEALRDRAGSA</sequence>
<reference evidence="2 3" key="1">
    <citation type="journal article" date="2011" name="EMBO J.">
        <title>Structural diversity of bacterial flagellar motors.</title>
        <authorList>
            <person name="Chen S."/>
            <person name="Beeby M."/>
            <person name="Murphy G.E."/>
            <person name="Leadbetter J.R."/>
            <person name="Hendrixson D.R."/>
            <person name="Briegel A."/>
            <person name="Li Z."/>
            <person name="Shi J."/>
            <person name="Tocheva E.I."/>
            <person name="Muller A."/>
            <person name="Dobro M.J."/>
            <person name="Jensen G.J."/>
        </authorList>
    </citation>
    <scope>NUCLEOTIDE SEQUENCE [LARGE SCALE GENOMIC DNA]</scope>
    <source>
        <strain evidence="2 3">ATCC 19624</strain>
    </source>
</reference>
<evidence type="ECO:0000313" key="2">
    <source>
        <dbReference type="EMBL" id="EGI76168.1"/>
    </source>
</evidence>
<dbReference type="PANTHER" id="PTHR44809:SF1">
    <property type="entry name" value="PROTEIN O-MANNOSYL-TRANSFERASE TMTC1"/>
    <property type="match status" value="1"/>
</dbReference>
<evidence type="ECO:0000256" key="1">
    <source>
        <dbReference type="PROSITE-ProRule" id="PRU00339"/>
    </source>
</evidence>
<dbReference type="Gene3D" id="1.25.40.10">
    <property type="entry name" value="Tetratricopeptide repeat domain"/>
    <property type="match status" value="2"/>
</dbReference>
<dbReference type="Pfam" id="PF13432">
    <property type="entry name" value="TPR_16"/>
    <property type="match status" value="2"/>
</dbReference>
<dbReference type="Gene3D" id="3.40.50.2000">
    <property type="entry name" value="Glycogen Phosphorylase B"/>
    <property type="match status" value="1"/>
</dbReference>
<dbReference type="InterPro" id="IPR019734">
    <property type="entry name" value="TPR_rpt"/>
</dbReference>
<feature type="repeat" description="TPR" evidence="1">
    <location>
        <begin position="12"/>
        <end position="45"/>
    </location>
</feature>
<feature type="repeat" description="TPR" evidence="1">
    <location>
        <begin position="46"/>
        <end position="79"/>
    </location>
</feature>
<comment type="caution">
    <text evidence="2">The sequence shown here is derived from an EMBL/GenBank/DDBJ whole genome shotgun (WGS) entry which is preliminary data.</text>
</comment>
<dbReference type="GO" id="GO:0016757">
    <property type="term" value="F:glycosyltransferase activity"/>
    <property type="evidence" value="ECO:0007669"/>
    <property type="project" value="InterPro"/>
</dbReference>
<dbReference type="Pfam" id="PF01075">
    <property type="entry name" value="Glyco_transf_9"/>
    <property type="match status" value="1"/>
</dbReference>
<dbReference type="Proteomes" id="UP000016368">
    <property type="component" value="Unassembled WGS sequence"/>
</dbReference>
<accession>F3KVM9</accession>
<feature type="repeat" description="TPR" evidence="1">
    <location>
        <begin position="114"/>
        <end position="147"/>
    </location>
</feature>
<dbReference type="SMART" id="SM00028">
    <property type="entry name" value="TPR"/>
    <property type="match status" value="4"/>
</dbReference>
<protein>
    <submittedName>
        <fullName evidence="2">TPR domain protein</fullName>
    </submittedName>
</protein>
<dbReference type="RefSeq" id="WP_006298603.1">
    <property type="nucleotide sequence ID" value="NZ_AEGR01000079.1"/>
</dbReference>
<keyword evidence="3" id="KW-1185">Reference proteome</keyword>
<dbReference type="OrthoDB" id="9809392at2"/>
<dbReference type="EMBL" id="AEGR01000079">
    <property type="protein sequence ID" value="EGI76168.1"/>
    <property type="molecule type" value="Genomic_DNA"/>
</dbReference>